<sequence length="176" mass="19861">MGSELMITYHDTEWGRPSHDDAYLFELLLLEGAQAGLSWSTVLNKRENYRRALDGFDFTRIARYDQEKLDELMAEPGIVRNRLKVASTVKNARAFLAARDEWGSFDAYLWKWVDGSPVVNRRRPGAALPASTELSDRVSKDLKRRGFTFTGTTIVYSYLQAVGVVDDHVKGCPAIG</sequence>
<name>A0A5C4M2D0_9PSEU</name>
<dbReference type="PANTHER" id="PTHR30037">
    <property type="entry name" value="DNA-3-METHYLADENINE GLYCOSYLASE 1"/>
    <property type="match status" value="1"/>
</dbReference>
<dbReference type="EMBL" id="VDFW01000007">
    <property type="protein sequence ID" value="TNC27058.1"/>
    <property type="molecule type" value="Genomic_DNA"/>
</dbReference>
<dbReference type="Pfam" id="PF03352">
    <property type="entry name" value="Adenine_glyco"/>
    <property type="match status" value="1"/>
</dbReference>
<reference evidence="2 3" key="1">
    <citation type="submission" date="2019-06" db="EMBL/GenBank/DDBJ databases">
        <title>Amycolatopsis alkalitolerans sp. nov., isolated from Gastrodia elata Blume.</title>
        <authorList>
            <person name="Narsing Rao M.P."/>
            <person name="Li W.J."/>
        </authorList>
    </citation>
    <scope>NUCLEOTIDE SEQUENCE [LARGE SCALE GENOMIC DNA]</scope>
    <source>
        <strain evidence="2 3">SYSUP0005</strain>
    </source>
</reference>
<dbReference type="InterPro" id="IPR005019">
    <property type="entry name" value="Adenine_glyco"/>
</dbReference>
<keyword evidence="3" id="KW-1185">Reference proteome</keyword>
<dbReference type="Gene3D" id="1.10.340.30">
    <property type="entry name" value="Hypothetical protein, domain 2"/>
    <property type="match status" value="1"/>
</dbReference>
<protein>
    <submittedName>
        <fullName evidence="2">DNA-3-methyladenine glycosylase I</fullName>
    </submittedName>
</protein>
<accession>A0A5C4M2D0</accession>
<evidence type="ECO:0000313" key="2">
    <source>
        <dbReference type="EMBL" id="TNC27058.1"/>
    </source>
</evidence>
<evidence type="ECO:0000256" key="1">
    <source>
        <dbReference type="PIRSR" id="PIRSR605019-1"/>
    </source>
</evidence>
<dbReference type="GO" id="GO:0046872">
    <property type="term" value="F:metal ion binding"/>
    <property type="evidence" value="ECO:0007669"/>
    <property type="project" value="UniProtKB-KW"/>
</dbReference>
<dbReference type="Proteomes" id="UP000305546">
    <property type="component" value="Unassembled WGS sequence"/>
</dbReference>
<keyword evidence="1" id="KW-0479">Metal-binding</keyword>
<feature type="binding site" evidence="1">
    <location>
        <position position="172"/>
    </location>
    <ligand>
        <name>Zn(2+)</name>
        <dbReference type="ChEBI" id="CHEBI:29105"/>
    </ligand>
</feature>
<dbReference type="SUPFAM" id="SSF48150">
    <property type="entry name" value="DNA-glycosylase"/>
    <property type="match status" value="1"/>
</dbReference>
<keyword evidence="1" id="KW-0862">Zinc</keyword>
<dbReference type="InterPro" id="IPR052891">
    <property type="entry name" value="DNA-3mA_glycosylase"/>
</dbReference>
<feature type="binding site" evidence="1">
    <location>
        <position position="10"/>
    </location>
    <ligand>
        <name>Zn(2+)</name>
        <dbReference type="ChEBI" id="CHEBI:29105"/>
    </ligand>
</feature>
<dbReference type="InterPro" id="IPR011257">
    <property type="entry name" value="DNA_glycosylase"/>
</dbReference>
<dbReference type="GO" id="GO:0008725">
    <property type="term" value="F:DNA-3-methyladenine glycosylase activity"/>
    <property type="evidence" value="ECO:0007669"/>
    <property type="project" value="InterPro"/>
</dbReference>
<feature type="binding site" evidence="1">
    <location>
        <position position="168"/>
    </location>
    <ligand>
        <name>Zn(2+)</name>
        <dbReference type="ChEBI" id="CHEBI:29105"/>
    </ligand>
</feature>
<comment type="caution">
    <text evidence="2">The sequence shown here is derived from an EMBL/GenBank/DDBJ whole genome shotgun (WGS) entry which is preliminary data.</text>
</comment>
<evidence type="ECO:0000313" key="3">
    <source>
        <dbReference type="Proteomes" id="UP000305546"/>
    </source>
</evidence>
<dbReference type="GO" id="GO:0006284">
    <property type="term" value="P:base-excision repair"/>
    <property type="evidence" value="ECO:0007669"/>
    <property type="project" value="InterPro"/>
</dbReference>
<organism evidence="2 3">
    <name type="scientific">Amycolatopsis alkalitolerans</name>
    <dbReference type="NCBI Taxonomy" id="2547244"/>
    <lineage>
        <taxon>Bacteria</taxon>
        <taxon>Bacillati</taxon>
        <taxon>Actinomycetota</taxon>
        <taxon>Actinomycetes</taxon>
        <taxon>Pseudonocardiales</taxon>
        <taxon>Pseudonocardiaceae</taxon>
        <taxon>Amycolatopsis</taxon>
    </lineage>
</organism>
<dbReference type="PANTHER" id="PTHR30037:SF4">
    <property type="entry name" value="DNA-3-METHYLADENINE GLYCOSYLASE I"/>
    <property type="match status" value="1"/>
</dbReference>
<proteinExistence type="predicted"/>
<dbReference type="OrthoDB" id="9807664at2"/>
<dbReference type="AlphaFoldDB" id="A0A5C4M2D0"/>
<gene>
    <name evidence="2" type="ORF">FG385_10895</name>
</gene>